<dbReference type="InterPro" id="IPR027417">
    <property type="entry name" value="P-loop_NTPase"/>
</dbReference>
<dbReference type="EMBL" id="CATOUU010000916">
    <property type="protein sequence ID" value="CAI9959277.1"/>
    <property type="molecule type" value="Genomic_DNA"/>
</dbReference>
<dbReference type="GO" id="GO:0016787">
    <property type="term" value="F:hydrolase activity"/>
    <property type="evidence" value="ECO:0007669"/>
    <property type="project" value="UniProtKB-KW"/>
</dbReference>
<dbReference type="GO" id="GO:0003724">
    <property type="term" value="F:RNA helicase activity"/>
    <property type="evidence" value="ECO:0007669"/>
    <property type="project" value="TreeGrafter"/>
</dbReference>
<dbReference type="AlphaFoldDB" id="A0AA86UP60"/>
<dbReference type="InterPro" id="IPR011545">
    <property type="entry name" value="DEAD/DEAH_box_helicase_dom"/>
</dbReference>
<evidence type="ECO:0000256" key="2">
    <source>
        <dbReference type="ARBA" id="ARBA00022801"/>
    </source>
</evidence>
<accession>A0AA86UP60</accession>
<sequence>MQPKVTFESWKLKQDLQYGIYAHGVEYPSDIQQQLIPQILAGKNVICHCYCGTGKTTALAITALQQIDKNIKNVQIIIITQKKELACSTNAVVTSIGQRMDLKSQNAEELYEQYITVGTPISILDMLTKDINFCNDIKIIMIDDIDEILERGFSQQLNQIMSSVPKSIQLVLVCKNMSEAILKMVTDPVIVELK</sequence>
<reference evidence="7 8" key="2">
    <citation type="submission" date="2024-07" db="EMBL/GenBank/DDBJ databases">
        <authorList>
            <person name="Akdeniz Z."/>
        </authorList>
    </citation>
    <scope>NUCLEOTIDE SEQUENCE [LARGE SCALE GENOMIC DNA]</scope>
</reference>
<evidence type="ECO:0000259" key="5">
    <source>
        <dbReference type="PROSITE" id="PS51192"/>
    </source>
</evidence>
<name>A0AA86UP60_9EUKA</name>
<keyword evidence="8" id="KW-1185">Reference proteome</keyword>
<reference evidence="6" key="1">
    <citation type="submission" date="2023-06" db="EMBL/GenBank/DDBJ databases">
        <authorList>
            <person name="Kurt Z."/>
        </authorList>
    </citation>
    <scope>NUCLEOTIDE SEQUENCE</scope>
</reference>
<evidence type="ECO:0000313" key="8">
    <source>
        <dbReference type="Proteomes" id="UP001642409"/>
    </source>
</evidence>
<keyword evidence="2" id="KW-0378">Hydrolase</keyword>
<evidence type="ECO:0000256" key="4">
    <source>
        <dbReference type="ARBA" id="ARBA00022840"/>
    </source>
</evidence>
<dbReference type="SMART" id="SM00487">
    <property type="entry name" value="DEXDc"/>
    <property type="match status" value="1"/>
</dbReference>
<dbReference type="GO" id="GO:0003743">
    <property type="term" value="F:translation initiation factor activity"/>
    <property type="evidence" value="ECO:0007669"/>
    <property type="project" value="UniProtKB-KW"/>
</dbReference>
<feature type="domain" description="Helicase ATP-binding" evidence="5">
    <location>
        <begin position="36"/>
        <end position="172"/>
    </location>
</feature>
<evidence type="ECO:0000313" key="7">
    <source>
        <dbReference type="EMBL" id="CAL6029866.1"/>
    </source>
</evidence>
<dbReference type="InterPro" id="IPR014001">
    <property type="entry name" value="Helicase_ATP-bd"/>
</dbReference>
<evidence type="ECO:0000256" key="1">
    <source>
        <dbReference type="ARBA" id="ARBA00022741"/>
    </source>
</evidence>
<organism evidence="6">
    <name type="scientific">Hexamita inflata</name>
    <dbReference type="NCBI Taxonomy" id="28002"/>
    <lineage>
        <taxon>Eukaryota</taxon>
        <taxon>Metamonada</taxon>
        <taxon>Diplomonadida</taxon>
        <taxon>Hexamitidae</taxon>
        <taxon>Hexamitinae</taxon>
        <taxon>Hexamita</taxon>
    </lineage>
</organism>
<evidence type="ECO:0000313" key="6">
    <source>
        <dbReference type="EMBL" id="CAI9959277.1"/>
    </source>
</evidence>
<dbReference type="GO" id="GO:0003676">
    <property type="term" value="F:nucleic acid binding"/>
    <property type="evidence" value="ECO:0007669"/>
    <property type="project" value="InterPro"/>
</dbReference>
<dbReference type="GO" id="GO:0005829">
    <property type="term" value="C:cytosol"/>
    <property type="evidence" value="ECO:0007669"/>
    <property type="project" value="TreeGrafter"/>
</dbReference>
<keyword evidence="4" id="KW-0067">ATP-binding</keyword>
<dbReference type="Proteomes" id="UP001642409">
    <property type="component" value="Unassembled WGS sequence"/>
</dbReference>
<keyword evidence="6" id="KW-0396">Initiation factor</keyword>
<dbReference type="PANTHER" id="PTHR47959">
    <property type="entry name" value="ATP-DEPENDENT RNA HELICASE RHLE-RELATED"/>
    <property type="match status" value="1"/>
</dbReference>
<keyword evidence="1" id="KW-0547">Nucleotide-binding</keyword>
<dbReference type="PROSITE" id="PS51192">
    <property type="entry name" value="HELICASE_ATP_BIND_1"/>
    <property type="match status" value="1"/>
</dbReference>
<dbReference type="EMBL" id="CAXDID020000112">
    <property type="protein sequence ID" value="CAL6029866.1"/>
    <property type="molecule type" value="Genomic_DNA"/>
</dbReference>
<dbReference type="SUPFAM" id="SSF52540">
    <property type="entry name" value="P-loop containing nucleoside triphosphate hydrolases"/>
    <property type="match status" value="1"/>
</dbReference>
<comment type="caution">
    <text evidence="6">The sequence shown here is derived from an EMBL/GenBank/DDBJ whole genome shotgun (WGS) entry which is preliminary data.</text>
</comment>
<dbReference type="Gene3D" id="3.40.50.300">
    <property type="entry name" value="P-loop containing nucleotide triphosphate hydrolases"/>
    <property type="match status" value="1"/>
</dbReference>
<evidence type="ECO:0000256" key="3">
    <source>
        <dbReference type="ARBA" id="ARBA00022806"/>
    </source>
</evidence>
<proteinExistence type="predicted"/>
<dbReference type="PANTHER" id="PTHR47959:SF1">
    <property type="entry name" value="ATP-DEPENDENT RNA HELICASE DBPA"/>
    <property type="match status" value="1"/>
</dbReference>
<keyword evidence="6" id="KW-0648">Protein biosynthesis</keyword>
<keyword evidence="3" id="KW-0347">Helicase</keyword>
<gene>
    <name evidence="7" type="ORF">HINF_LOCUS32743</name>
    <name evidence="6" type="ORF">HINF_LOCUS46922</name>
</gene>
<dbReference type="GO" id="GO:0005524">
    <property type="term" value="F:ATP binding"/>
    <property type="evidence" value="ECO:0007669"/>
    <property type="project" value="UniProtKB-KW"/>
</dbReference>
<dbReference type="InterPro" id="IPR050079">
    <property type="entry name" value="DEAD_box_RNA_helicase"/>
</dbReference>
<dbReference type="Pfam" id="PF00270">
    <property type="entry name" value="DEAD"/>
    <property type="match status" value="1"/>
</dbReference>
<protein>
    <submittedName>
        <fullName evidence="6">Eukaryotic translation initiation factor 4A</fullName>
    </submittedName>
    <submittedName>
        <fullName evidence="7">Eukaryotic_translation initiation factor 4A</fullName>
    </submittedName>
</protein>